<evidence type="ECO:0000313" key="3">
    <source>
        <dbReference type="Proteomes" id="UP000254866"/>
    </source>
</evidence>
<protein>
    <submittedName>
        <fullName evidence="2">Uncharacterized protein</fullName>
    </submittedName>
</protein>
<name>A0A370TIM6_9HELO</name>
<dbReference type="Proteomes" id="UP000254866">
    <property type="component" value="Unassembled WGS sequence"/>
</dbReference>
<feature type="compositionally biased region" description="Polar residues" evidence="1">
    <location>
        <begin position="163"/>
        <end position="174"/>
    </location>
</feature>
<dbReference type="RefSeq" id="XP_031868039.1">
    <property type="nucleotide sequence ID" value="XM_032015770.1"/>
</dbReference>
<accession>A0A370TIM6</accession>
<dbReference type="OrthoDB" id="5364844at2759"/>
<comment type="caution">
    <text evidence="2">The sequence shown here is derived from an EMBL/GenBank/DDBJ whole genome shotgun (WGS) entry which is preliminary data.</text>
</comment>
<organism evidence="2 3">
    <name type="scientific">Venustampulla echinocandica</name>
    <dbReference type="NCBI Taxonomy" id="2656787"/>
    <lineage>
        <taxon>Eukaryota</taxon>
        <taxon>Fungi</taxon>
        <taxon>Dikarya</taxon>
        <taxon>Ascomycota</taxon>
        <taxon>Pezizomycotina</taxon>
        <taxon>Leotiomycetes</taxon>
        <taxon>Helotiales</taxon>
        <taxon>Pleuroascaceae</taxon>
        <taxon>Venustampulla</taxon>
    </lineage>
</organism>
<sequence>MQDVLKLHKILLDAIDAAKDKGFAEDDPAEKIAPGTGDVCLNANHQIKYFNIKPLCHALIIIIENPMEQRKSHFEQELVRFVRTEWTTGLSQPISFQGLEVQRVINENEVVVLLPEAVRFIMDLDEEEALQEKQDPTMLETWLGDPEDRVTRIEKADKVSEPMWTTGSWPTGPSTEWLELAKPLE</sequence>
<keyword evidence="3" id="KW-1185">Reference proteome</keyword>
<dbReference type="AlphaFoldDB" id="A0A370TIM6"/>
<proteinExistence type="predicted"/>
<gene>
    <name evidence="2" type="ORF">BP5553_07147</name>
</gene>
<dbReference type="EMBL" id="NPIC01000006">
    <property type="protein sequence ID" value="RDL35216.1"/>
    <property type="molecule type" value="Genomic_DNA"/>
</dbReference>
<reference evidence="2 3" key="1">
    <citation type="journal article" date="2018" name="IMA Fungus">
        <title>IMA Genome-F 9: Draft genome sequence of Annulohypoxylon stygium, Aspergillus mulundensis, Berkeleyomyces basicola (syn. Thielaviopsis basicola), Ceratocystis smalleyi, two Cercospora beticola strains, Coleophoma cylindrospora, Fusarium fracticaudum, Phialophora cf. hyalina, and Morchella septimelata.</title>
        <authorList>
            <person name="Wingfield B.D."/>
            <person name="Bills G.F."/>
            <person name="Dong Y."/>
            <person name="Huang W."/>
            <person name="Nel W.J."/>
            <person name="Swalarsk-Parry B.S."/>
            <person name="Vaghefi N."/>
            <person name="Wilken P.M."/>
            <person name="An Z."/>
            <person name="de Beer Z.W."/>
            <person name="De Vos L."/>
            <person name="Chen L."/>
            <person name="Duong T.A."/>
            <person name="Gao Y."/>
            <person name="Hammerbacher A."/>
            <person name="Kikkert J.R."/>
            <person name="Li Y."/>
            <person name="Li H."/>
            <person name="Li K."/>
            <person name="Li Q."/>
            <person name="Liu X."/>
            <person name="Ma X."/>
            <person name="Naidoo K."/>
            <person name="Pethybridge S.J."/>
            <person name="Sun J."/>
            <person name="Steenkamp E.T."/>
            <person name="van der Nest M.A."/>
            <person name="van Wyk S."/>
            <person name="Wingfield M.J."/>
            <person name="Xiong C."/>
            <person name="Yue Q."/>
            <person name="Zhang X."/>
        </authorList>
    </citation>
    <scope>NUCLEOTIDE SEQUENCE [LARGE SCALE GENOMIC DNA]</scope>
    <source>
        <strain evidence="2 3">BP 5553</strain>
    </source>
</reference>
<feature type="region of interest" description="Disordered" evidence="1">
    <location>
        <begin position="161"/>
        <end position="185"/>
    </location>
</feature>
<evidence type="ECO:0000256" key="1">
    <source>
        <dbReference type="SAM" id="MobiDB-lite"/>
    </source>
</evidence>
<dbReference type="GeneID" id="43599996"/>
<evidence type="ECO:0000313" key="2">
    <source>
        <dbReference type="EMBL" id="RDL35216.1"/>
    </source>
</evidence>